<feature type="region of interest" description="Disordered" evidence="1">
    <location>
        <begin position="68"/>
        <end position="116"/>
    </location>
</feature>
<reference evidence="2" key="1">
    <citation type="submission" date="2021-03" db="EMBL/GenBank/DDBJ databases">
        <title>Draft genome sequence of rust myrtle Austropuccinia psidii MF-1, a brazilian biotype.</title>
        <authorList>
            <person name="Quecine M.C."/>
            <person name="Pachon D.M.R."/>
            <person name="Bonatelli M.L."/>
            <person name="Correr F.H."/>
            <person name="Franceschini L.M."/>
            <person name="Leite T.F."/>
            <person name="Margarido G.R.A."/>
            <person name="Almeida C.A."/>
            <person name="Ferrarezi J.A."/>
            <person name="Labate C.A."/>
        </authorList>
    </citation>
    <scope>NUCLEOTIDE SEQUENCE</scope>
    <source>
        <strain evidence="2">MF-1</strain>
    </source>
</reference>
<dbReference type="EMBL" id="AVOT02028113">
    <property type="protein sequence ID" value="MBW0520492.1"/>
    <property type="molecule type" value="Genomic_DNA"/>
</dbReference>
<proteinExistence type="predicted"/>
<accession>A0A9Q3EI77</accession>
<name>A0A9Q3EI77_9BASI</name>
<protein>
    <submittedName>
        <fullName evidence="2">Uncharacterized protein</fullName>
    </submittedName>
</protein>
<dbReference type="Proteomes" id="UP000765509">
    <property type="component" value="Unassembled WGS sequence"/>
</dbReference>
<keyword evidence="3" id="KW-1185">Reference proteome</keyword>
<gene>
    <name evidence="2" type="ORF">O181_060207</name>
</gene>
<organism evidence="2 3">
    <name type="scientific">Austropuccinia psidii MF-1</name>
    <dbReference type="NCBI Taxonomy" id="1389203"/>
    <lineage>
        <taxon>Eukaryota</taxon>
        <taxon>Fungi</taxon>
        <taxon>Dikarya</taxon>
        <taxon>Basidiomycota</taxon>
        <taxon>Pucciniomycotina</taxon>
        <taxon>Pucciniomycetes</taxon>
        <taxon>Pucciniales</taxon>
        <taxon>Sphaerophragmiaceae</taxon>
        <taxon>Austropuccinia</taxon>
    </lineage>
</organism>
<sequence length="116" mass="13371">MCRAPLTTRLKNSIETIKLFCITTWNQDHPVFNSGKEKDEPRKTIHNLLSQMKPKDIVIFSDGSNIPKKRKRLRINNRKGGHHNKQAHTSLKKSNKLQDWIIRPHNGYGGSKTSTD</sequence>
<comment type="caution">
    <text evidence="2">The sequence shown here is derived from an EMBL/GenBank/DDBJ whole genome shotgun (WGS) entry which is preliminary data.</text>
</comment>
<evidence type="ECO:0000313" key="3">
    <source>
        <dbReference type="Proteomes" id="UP000765509"/>
    </source>
</evidence>
<evidence type="ECO:0000313" key="2">
    <source>
        <dbReference type="EMBL" id="MBW0520492.1"/>
    </source>
</evidence>
<dbReference type="AlphaFoldDB" id="A0A9Q3EI77"/>
<evidence type="ECO:0000256" key="1">
    <source>
        <dbReference type="SAM" id="MobiDB-lite"/>
    </source>
</evidence>
<feature type="compositionally biased region" description="Basic residues" evidence="1">
    <location>
        <begin position="68"/>
        <end position="95"/>
    </location>
</feature>